<feature type="compositionally biased region" description="Basic and acidic residues" evidence="1">
    <location>
        <begin position="297"/>
        <end position="309"/>
    </location>
</feature>
<protein>
    <submittedName>
        <fullName evidence="2">Uncharacterized protein</fullName>
    </submittedName>
</protein>
<dbReference type="EMBL" id="CAICTM010000312">
    <property type="protein sequence ID" value="CAB9507605.1"/>
    <property type="molecule type" value="Genomic_DNA"/>
</dbReference>
<sequence>MTSRLEDLPQDVCNKILDFIGWDHDCVSFQLACKHHYNLIFHRTFKDGTPTLRQGQRQRTTLAYEKTNTYNLFHVHQLQPFRFLVDTRTLGGQLQVEIQLGNHVWTECDNRKQQDDDYLESDDLDSSTTLTTPVGPTYPRIRVFRKDKTLTPRTIFHYDHILGRQCSFMGTYGDDPTDPRAADRAEEMAQVLHLCLNSLSTVDPPSNRINQFFRVYPPAGYLLRLLPKPSRHCFPNSIDWKQGDRPLSSSSIVERDYQAAVTWGEWWQTLQDANWYEPVQAFDWEELSWYTSTTTAAERRSGREEEHGSSRKRPKLL</sequence>
<proteinExistence type="predicted"/>
<evidence type="ECO:0000313" key="2">
    <source>
        <dbReference type="EMBL" id="CAB9507605.1"/>
    </source>
</evidence>
<name>A0A9N8DVT6_9STRA</name>
<gene>
    <name evidence="2" type="ORF">SEMRO_313_G114760.1</name>
</gene>
<organism evidence="2 3">
    <name type="scientific">Seminavis robusta</name>
    <dbReference type="NCBI Taxonomy" id="568900"/>
    <lineage>
        <taxon>Eukaryota</taxon>
        <taxon>Sar</taxon>
        <taxon>Stramenopiles</taxon>
        <taxon>Ochrophyta</taxon>
        <taxon>Bacillariophyta</taxon>
        <taxon>Bacillariophyceae</taxon>
        <taxon>Bacillariophycidae</taxon>
        <taxon>Naviculales</taxon>
        <taxon>Naviculaceae</taxon>
        <taxon>Seminavis</taxon>
    </lineage>
</organism>
<reference evidence="2" key="1">
    <citation type="submission" date="2020-06" db="EMBL/GenBank/DDBJ databases">
        <authorList>
            <consortium name="Plant Systems Biology data submission"/>
        </authorList>
    </citation>
    <scope>NUCLEOTIDE SEQUENCE</scope>
    <source>
        <strain evidence="2">D6</strain>
    </source>
</reference>
<evidence type="ECO:0000256" key="1">
    <source>
        <dbReference type="SAM" id="MobiDB-lite"/>
    </source>
</evidence>
<dbReference type="AlphaFoldDB" id="A0A9N8DVT6"/>
<dbReference type="Proteomes" id="UP001153069">
    <property type="component" value="Unassembled WGS sequence"/>
</dbReference>
<feature type="region of interest" description="Disordered" evidence="1">
    <location>
        <begin position="295"/>
        <end position="317"/>
    </location>
</feature>
<accession>A0A9N8DVT6</accession>
<comment type="caution">
    <text evidence="2">The sequence shown here is derived from an EMBL/GenBank/DDBJ whole genome shotgun (WGS) entry which is preliminary data.</text>
</comment>
<evidence type="ECO:0000313" key="3">
    <source>
        <dbReference type="Proteomes" id="UP001153069"/>
    </source>
</evidence>
<keyword evidence="3" id="KW-1185">Reference proteome</keyword>